<evidence type="ECO:0000256" key="2">
    <source>
        <dbReference type="ARBA" id="ARBA00007069"/>
    </source>
</evidence>
<protein>
    <submittedName>
        <fullName evidence="10">Spermidine/putrescine ABC transporter ATP-binding protein</fullName>
    </submittedName>
</protein>
<keyword evidence="10" id="KW-0547">Nucleotide-binding</keyword>
<dbReference type="GO" id="GO:0005524">
    <property type="term" value="F:ATP binding"/>
    <property type="evidence" value="ECO:0007669"/>
    <property type="project" value="UniProtKB-KW"/>
</dbReference>
<keyword evidence="3 8" id="KW-0813">Transport</keyword>
<comment type="subcellular location">
    <subcellularLocation>
        <location evidence="1 8">Cell membrane</location>
        <topology evidence="1 8">Multi-pass membrane protein</topology>
    </subcellularLocation>
</comment>
<dbReference type="RefSeq" id="WP_229809211.1">
    <property type="nucleotide sequence ID" value="NZ_BMZI01000010.1"/>
</dbReference>
<feature type="transmembrane region" description="Helical" evidence="8">
    <location>
        <begin position="94"/>
        <end position="117"/>
    </location>
</feature>
<dbReference type="Proteomes" id="UP000646745">
    <property type="component" value="Unassembled WGS sequence"/>
</dbReference>
<feature type="transmembrane region" description="Helical" evidence="8">
    <location>
        <begin position="405"/>
        <end position="427"/>
    </location>
</feature>
<feature type="transmembrane region" description="Helical" evidence="8">
    <location>
        <begin position="316"/>
        <end position="339"/>
    </location>
</feature>
<feature type="transmembrane region" description="Helical" evidence="8">
    <location>
        <begin position="369"/>
        <end position="393"/>
    </location>
</feature>
<evidence type="ECO:0000313" key="11">
    <source>
        <dbReference type="Proteomes" id="UP000646745"/>
    </source>
</evidence>
<evidence type="ECO:0000256" key="8">
    <source>
        <dbReference type="RuleBase" id="RU363032"/>
    </source>
</evidence>
<sequence>MPRWNVFHLVLPGVIFLLLFLLLPTLQVLAMSVFKQGDFTAAAFAKMVSSPLYLRVFAKTFSIALQTTIYCLVLGYPLAYWVSTLNARKQRLAMFFILLPFWTSALIKNFSWLIILGRQGPVAELMAALGIPGGDRLLFNEVTVVFAMVHTMLPLAVVTMIPVLNQIDRRLLPAASTLGAGGGRRFWEVYFPLSMRGVAAAGLLTFVASLGFFITPELVGSPKETLVGQLIILQINKLQNWQLGCALAVVLLICALIVCFIYDRIFGISSMSGGGGRQRAHDSVLRRSGLSLLRGLGWVSERLALLGRGGRGRLWLSLYATLALFVLMLPIFGFVPMAFTGGTALTFPPQGFSLRWFEQFFASPLWTGAIVRSFVIGIVTAAITVVIGGLAALGMARGRSRFSGAVFLLLLMPLIVPPIVIAVSLFYQFAHLSLIATDLGIVIGHTVIALPIVFVILLSTFKGYQWQLDDVSRTLGAGRWQTLRHVMLPLVSGGLVAGFFTGFLQSFEELTVALFIGGGLKTTLQRQMWDSILLQATPTIAAASVIVLAIVLALFLLVELVQSRRSRARSQPVMAA</sequence>
<dbReference type="InterPro" id="IPR035906">
    <property type="entry name" value="MetI-like_sf"/>
</dbReference>
<evidence type="ECO:0000256" key="5">
    <source>
        <dbReference type="ARBA" id="ARBA00022692"/>
    </source>
</evidence>
<proteinExistence type="inferred from homology"/>
<feature type="transmembrane region" description="Helical" evidence="8">
    <location>
        <begin position="61"/>
        <end position="82"/>
    </location>
</feature>
<feature type="transmembrane region" description="Helical" evidence="8">
    <location>
        <begin position="540"/>
        <end position="561"/>
    </location>
</feature>
<feature type="transmembrane region" description="Helical" evidence="8">
    <location>
        <begin position="482"/>
        <end position="504"/>
    </location>
</feature>
<comment type="caution">
    <text evidence="10">The sequence shown here is derived from an EMBL/GenBank/DDBJ whole genome shotgun (WGS) entry which is preliminary data.</text>
</comment>
<evidence type="ECO:0000313" key="10">
    <source>
        <dbReference type="EMBL" id="GHB34362.1"/>
    </source>
</evidence>
<keyword evidence="4" id="KW-1003">Cell membrane</keyword>
<dbReference type="Pfam" id="PF00528">
    <property type="entry name" value="BPD_transp_1"/>
    <property type="match status" value="2"/>
</dbReference>
<reference evidence="11" key="1">
    <citation type="journal article" date="2019" name="Int. J. Syst. Evol. Microbiol.">
        <title>The Global Catalogue of Microorganisms (GCM) 10K type strain sequencing project: providing services to taxonomists for standard genome sequencing and annotation.</title>
        <authorList>
            <consortium name="The Broad Institute Genomics Platform"/>
            <consortium name="The Broad Institute Genome Sequencing Center for Infectious Disease"/>
            <person name="Wu L."/>
            <person name="Ma J."/>
        </authorList>
    </citation>
    <scope>NUCLEOTIDE SEQUENCE [LARGE SCALE GENOMIC DNA]</scope>
    <source>
        <strain evidence="11">KCTC 32998</strain>
    </source>
</reference>
<evidence type="ECO:0000256" key="4">
    <source>
        <dbReference type="ARBA" id="ARBA00022475"/>
    </source>
</evidence>
<keyword evidence="11" id="KW-1185">Reference proteome</keyword>
<name>A0ABQ3EJH5_9GAMM</name>
<feature type="transmembrane region" description="Helical" evidence="8">
    <location>
        <begin position="439"/>
        <end position="461"/>
    </location>
</feature>
<evidence type="ECO:0000259" key="9">
    <source>
        <dbReference type="PROSITE" id="PS50928"/>
    </source>
</evidence>
<organism evidence="10 11">
    <name type="scientific">Salinicola rhizosphaerae</name>
    <dbReference type="NCBI Taxonomy" id="1443141"/>
    <lineage>
        <taxon>Bacteria</taxon>
        <taxon>Pseudomonadati</taxon>
        <taxon>Pseudomonadota</taxon>
        <taxon>Gammaproteobacteria</taxon>
        <taxon>Oceanospirillales</taxon>
        <taxon>Halomonadaceae</taxon>
        <taxon>Salinicola</taxon>
    </lineage>
</organism>
<evidence type="ECO:0000256" key="7">
    <source>
        <dbReference type="ARBA" id="ARBA00023136"/>
    </source>
</evidence>
<feature type="domain" description="ABC transmembrane type-1" evidence="9">
    <location>
        <begin position="57"/>
        <end position="262"/>
    </location>
</feature>
<dbReference type="CDD" id="cd06261">
    <property type="entry name" value="TM_PBP2"/>
    <property type="match status" value="2"/>
</dbReference>
<dbReference type="PANTHER" id="PTHR42929:SF5">
    <property type="entry name" value="ABC TRANSPORTER PERMEASE PROTEIN"/>
    <property type="match status" value="1"/>
</dbReference>
<dbReference type="InterPro" id="IPR000515">
    <property type="entry name" value="MetI-like"/>
</dbReference>
<keyword evidence="6 8" id="KW-1133">Transmembrane helix</keyword>
<dbReference type="PROSITE" id="PS50928">
    <property type="entry name" value="ABC_TM1"/>
    <property type="match status" value="2"/>
</dbReference>
<dbReference type="EMBL" id="BMZI01000010">
    <property type="protein sequence ID" value="GHB34362.1"/>
    <property type="molecule type" value="Genomic_DNA"/>
</dbReference>
<comment type="similarity">
    <text evidence="2">Belongs to the binding-protein-dependent transport system permease family. CysTW subfamily.</text>
</comment>
<dbReference type="SUPFAM" id="SSF161098">
    <property type="entry name" value="MetI-like"/>
    <property type="match status" value="2"/>
</dbReference>
<feature type="domain" description="ABC transmembrane type-1" evidence="9">
    <location>
        <begin position="370"/>
        <end position="558"/>
    </location>
</feature>
<accession>A0ABQ3EJH5</accession>
<evidence type="ECO:0000256" key="1">
    <source>
        <dbReference type="ARBA" id="ARBA00004651"/>
    </source>
</evidence>
<evidence type="ECO:0000256" key="6">
    <source>
        <dbReference type="ARBA" id="ARBA00022989"/>
    </source>
</evidence>
<keyword evidence="7 8" id="KW-0472">Membrane</keyword>
<evidence type="ECO:0000256" key="3">
    <source>
        <dbReference type="ARBA" id="ARBA00022448"/>
    </source>
</evidence>
<dbReference type="PANTHER" id="PTHR42929">
    <property type="entry name" value="INNER MEMBRANE ABC TRANSPORTER PERMEASE PROTEIN YDCU-RELATED-RELATED"/>
    <property type="match status" value="1"/>
</dbReference>
<keyword evidence="10" id="KW-0067">ATP-binding</keyword>
<keyword evidence="5 8" id="KW-0812">Transmembrane</keyword>
<dbReference type="Gene3D" id="1.10.3720.10">
    <property type="entry name" value="MetI-like"/>
    <property type="match status" value="2"/>
</dbReference>
<feature type="transmembrane region" description="Helical" evidence="8">
    <location>
        <begin position="137"/>
        <end position="164"/>
    </location>
</feature>
<feature type="transmembrane region" description="Helical" evidence="8">
    <location>
        <begin position="193"/>
        <end position="214"/>
    </location>
</feature>
<gene>
    <name evidence="10" type="ORF">GCM10009038_36860</name>
</gene>
<feature type="transmembrane region" description="Helical" evidence="8">
    <location>
        <begin position="241"/>
        <end position="262"/>
    </location>
</feature>